<evidence type="ECO:0000256" key="6">
    <source>
        <dbReference type="ARBA" id="ARBA00023242"/>
    </source>
</evidence>
<name>A0AAV4C6Z9_9GAST</name>
<dbReference type="PRINTS" id="PR01348">
    <property type="entry name" value="ICLNCHANNEL"/>
</dbReference>
<evidence type="ECO:0000313" key="9">
    <source>
        <dbReference type="EMBL" id="GFO28480.1"/>
    </source>
</evidence>
<dbReference type="GO" id="GO:0034709">
    <property type="term" value="C:methylosome"/>
    <property type="evidence" value="ECO:0007669"/>
    <property type="project" value="InterPro"/>
</dbReference>
<comment type="similarity">
    <text evidence="3">Belongs to the pICln (TC 1.A.47) family.</text>
</comment>
<dbReference type="Gene3D" id="2.30.29.30">
    <property type="entry name" value="Pleckstrin-homology domain (PH domain)/Phosphotyrosine-binding domain (PTB)"/>
    <property type="match status" value="1"/>
</dbReference>
<protein>
    <recommendedName>
        <fullName evidence="4">Methylosome subunit pICln</fullName>
    </recommendedName>
</protein>
<dbReference type="GO" id="GO:0006884">
    <property type="term" value="P:cell volume homeostasis"/>
    <property type="evidence" value="ECO:0007669"/>
    <property type="project" value="InterPro"/>
</dbReference>
<evidence type="ECO:0000256" key="8">
    <source>
        <dbReference type="SAM" id="MobiDB-lite"/>
    </source>
</evidence>
<comment type="caution">
    <text evidence="9">The sequence shown here is derived from an EMBL/GenBank/DDBJ whole genome shotgun (WGS) entry which is preliminary data.</text>
</comment>
<evidence type="ECO:0000313" key="10">
    <source>
        <dbReference type="Proteomes" id="UP000735302"/>
    </source>
</evidence>
<comment type="function">
    <text evidence="7">Involved in both the assembly of spliceosomal snRNPs and the methylation of Sm proteins. Chaperone that regulates the assembly of spliceosomal U1, U2, U4 and U5 small nuclear ribonucleoproteins (snRNPs), the building blocks of the spliceosome, and thereby plays an important role in the splicing of cellular pre-mRNAs. Most spliceosomal snRNPs contain a common set of Sm proteins SNRPB, SNRPD1, SNRPD2, SNRPD3, SNRPE, SNRPF and SNRPG that assemble in a heptameric protein ring on the Sm site of the small nuclear RNA to form the core snRNP (Sm core). In the cytosol, the Sm proteins SNRPD1, SNRPD2, SNRPE, SNRPF and SNRPG are trapped in an inactive 6S pICln-Sm complex by the chaperone CLNS1A that controls the assembly of the core snRNP. Dissociation by the SMN complex of CLNS1A from the trapped Sm proteins and their transfer to an SMN-Sm complex triggers the assembly of core snRNPs and their transport to the nucleus.</text>
</comment>
<proteinExistence type="inferred from homology"/>
<reference evidence="9 10" key="1">
    <citation type="journal article" date="2021" name="Elife">
        <title>Chloroplast acquisition without the gene transfer in kleptoplastic sea slugs, Plakobranchus ocellatus.</title>
        <authorList>
            <person name="Maeda T."/>
            <person name="Takahashi S."/>
            <person name="Yoshida T."/>
            <person name="Shimamura S."/>
            <person name="Takaki Y."/>
            <person name="Nagai Y."/>
            <person name="Toyoda A."/>
            <person name="Suzuki Y."/>
            <person name="Arimoto A."/>
            <person name="Ishii H."/>
            <person name="Satoh N."/>
            <person name="Nishiyama T."/>
            <person name="Hasebe M."/>
            <person name="Maruyama T."/>
            <person name="Minagawa J."/>
            <person name="Obokata J."/>
            <person name="Shigenobu S."/>
        </authorList>
    </citation>
    <scope>NUCLEOTIDE SEQUENCE [LARGE SCALE GENOMIC DNA]</scope>
</reference>
<sequence length="238" mass="26175">MVTLLNYSAPDSGIQHSEPLVTMTVGVDDIGNGMLYITESNVLWLNNHGQGIQLEYRQICLHAVSRDLQAFPREHLLCHYEGKLPGSSQADSADEENEDNDSEIGMTEIRFAPDNKDSLDAMFQALATCQSLHPDSDCLLSDDDDFEDAEEEDEMAGGDVIYNSEEGLQNLTEEGQATMERLNQLLLAGQQQGAGDSNNRDADIAEGTERLHITNGHHTNGDTPMDADQFLDADDETN</sequence>
<dbReference type="GO" id="GO:0034715">
    <property type="term" value="C:pICln-Sm protein complex"/>
    <property type="evidence" value="ECO:0007669"/>
    <property type="project" value="InterPro"/>
</dbReference>
<feature type="compositionally biased region" description="Basic and acidic residues" evidence="8">
    <location>
        <begin position="198"/>
        <end position="212"/>
    </location>
</feature>
<accession>A0AAV4C6Z9</accession>
<dbReference type="InterPro" id="IPR039924">
    <property type="entry name" value="ICln/Lot5/Saf5"/>
</dbReference>
<dbReference type="InterPro" id="IPR003521">
    <property type="entry name" value="ICln"/>
</dbReference>
<evidence type="ECO:0000256" key="4">
    <source>
        <dbReference type="ARBA" id="ARBA00015653"/>
    </source>
</evidence>
<organism evidence="9 10">
    <name type="scientific">Plakobranchus ocellatus</name>
    <dbReference type="NCBI Taxonomy" id="259542"/>
    <lineage>
        <taxon>Eukaryota</taxon>
        <taxon>Metazoa</taxon>
        <taxon>Spiralia</taxon>
        <taxon>Lophotrochozoa</taxon>
        <taxon>Mollusca</taxon>
        <taxon>Gastropoda</taxon>
        <taxon>Heterobranchia</taxon>
        <taxon>Euthyneura</taxon>
        <taxon>Panpulmonata</taxon>
        <taxon>Sacoglossa</taxon>
        <taxon>Placobranchoidea</taxon>
        <taxon>Plakobranchidae</taxon>
        <taxon>Plakobranchus</taxon>
    </lineage>
</organism>
<evidence type="ECO:0000256" key="3">
    <source>
        <dbReference type="ARBA" id="ARBA00007054"/>
    </source>
</evidence>
<dbReference type="AlphaFoldDB" id="A0AAV4C6Z9"/>
<dbReference type="PANTHER" id="PTHR21399">
    <property type="entry name" value="CHLORIDE CONDUCTANCE REGULATORY PROTEIN ICLN"/>
    <property type="match status" value="1"/>
</dbReference>
<gene>
    <name evidence="9" type="ORF">PoB_005498500</name>
</gene>
<dbReference type="GO" id="GO:0005886">
    <property type="term" value="C:plasma membrane"/>
    <property type="evidence" value="ECO:0007669"/>
    <property type="project" value="InterPro"/>
</dbReference>
<feature type="compositionally biased region" description="Acidic residues" evidence="8">
    <location>
        <begin position="92"/>
        <end position="102"/>
    </location>
</feature>
<feature type="compositionally biased region" description="Acidic residues" evidence="8">
    <location>
        <begin position="229"/>
        <end position="238"/>
    </location>
</feature>
<feature type="region of interest" description="Disordered" evidence="8">
    <location>
        <begin position="189"/>
        <end position="238"/>
    </location>
</feature>
<comment type="subcellular location">
    <subcellularLocation>
        <location evidence="2">Cytoplasm</location>
    </subcellularLocation>
    <subcellularLocation>
        <location evidence="1">Nucleus</location>
    </subcellularLocation>
</comment>
<keyword evidence="10" id="KW-1185">Reference proteome</keyword>
<dbReference type="EMBL" id="BLXT01006043">
    <property type="protein sequence ID" value="GFO28480.1"/>
    <property type="molecule type" value="Genomic_DNA"/>
</dbReference>
<dbReference type="PANTHER" id="PTHR21399:SF0">
    <property type="entry name" value="METHYLOSOME SUBUNIT PICLN"/>
    <property type="match status" value="1"/>
</dbReference>
<dbReference type="Pfam" id="PF03517">
    <property type="entry name" value="Voldacs"/>
    <property type="match status" value="1"/>
</dbReference>
<dbReference type="GO" id="GO:0005681">
    <property type="term" value="C:spliceosomal complex"/>
    <property type="evidence" value="ECO:0007669"/>
    <property type="project" value="TreeGrafter"/>
</dbReference>
<dbReference type="Proteomes" id="UP000735302">
    <property type="component" value="Unassembled WGS sequence"/>
</dbReference>
<dbReference type="GO" id="GO:0000387">
    <property type="term" value="P:spliceosomal snRNP assembly"/>
    <property type="evidence" value="ECO:0007669"/>
    <property type="project" value="InterPro"/>
</dbReference>
<feature type="region of interest" description="Disordered" evidence="8">
    <location>
        <begin position="84"/>
        <end position="105"/>
    </location>
</feature>
<evidence type="ECO:0000256" key="2">
    <source>
        <dbReference type="ARBA" id="ARBA00004496"/>
    </source>
</evidence>
<evidence type="ECO:0000256" key="5">
    <source>
        <dbReference type="ARBA" id="ARBA00022490"/>
    </source>
</evidence>
<dbReference type="GO" id="GO:0006821">
    <property type="term" value="P:chloride transport"/>
    <property type="evidence" value="ECO:0007669"/>
    <property type="project" value="InterPro"/>
</dbReference>
<dbReference type="InterPro" id="IPR011993">
    <property type="entry name" value="PH-like_dom_sf"/>
</dbReference>
<evidence type="ECO:0000256" key="7">
    <source>
        <dbReference type="ARBA" id="ARBA00045890"/>
    </source>
</evidence>
<dbReference type="GO" id="GO:0045292">
    <property type="term" value="P:mRNA cis splicing, via spliceosome"/>
    <property type="evidence" value="ECO:0007669"/>
    <property type="project" value="TreeGrafter"/>
</dbReference>
<keyword evidence="5" id="KW-0963">Cytoplasm</keyword>
<evidence type="ECO:0000256" key="1">
    <source>
        <dbReference type="ARBA" id="ARBA00004123"/>
    </source>
</evidence>
<keyword evidence="6" id="KW-0539">Nucleus</keyword>
<dbReference type="GO" id="GO:0005829">
    <property type="term" value="C:cytosol"/>
    <property type="evidence" value="ECO:0007669"/>
    <property type="project" value="InterPro"/>
</dbReference>